<reference evidence="2 3" key="1">
    <citation type="submission" date="2016-05" db="EMBL/GenBank/DDBJ databases">
        <title>Genomic Taxonomy of the Vibrionaceae.</title>
        <authorList>
            <person name="Gomez-Gil B."/>
            <person name="Enciso-Ibarra J."/>
        </authorList>
    </citation>
    <scope>NUCLEOTIDE SEQUENCE [LARGE SCALE GENOMIC DNA]</scope>
    <source>
        <strain evidence="2 3">CAIM 1920</strain>
    </source>
</reference>
<keyword evidence="1" id="KW-0812">Transmembrane</keyword>
<evidence type="ECO:0000313" key="2">
    <source>
        <dbReference type="EMBL" id="ODA35957.1"/>
    </source>
</evidence>
<dbReference type="RefSeq" id="WP_068898949.1">
    <property type="nucleotide sequence ID" value="NZ_JBHUIF010000032.1"/>
</dbReference>
<dbReference type="AlphaFoldDB" id="A0A1C3ERT2"/>
<keyword evidence="1" id="KW-0472">Membrane</keyword>
<dbReference type="InterPro" id="IPR011846">
    <property type="entry name" value="Cyd_oper_YbgE"/>
</dbReference>
<feature type="transmembrane region" description="Helical" evidence="1">
    <location>
        <begin position="72"/>
        <end position="95"/>
    </location>
</feature>
<dbReference type="NCBIfam" id="TIGR02112">
    <property type="entry name" value="cyd_oper_ybgE"/>
    <property type="match status" value="1"/>
</dbReference>
<organism evidence="2 3">
    <name type="scientific">Veronia pacifica</name>
    <dbReference type="NCBI Taxonomy" id="1080227"/>
    <lineage>
        <taxon>Bacteria</taxon>
        <taxon>Pseudomonadati</taxon>
        <taxon>Pseudomonadota</taxon>
        <taxon>Gammaproteobacteria</taxon>
        <taxon>Vibrionales</taxon>
        <taxon>Vibrionaceae</taxon>
        <taxon>Veronia</taxon>
    </lineage>
</organism>
<name>A0A1C3ERT2_9GAMM</name>
<evidence type="ECO:0000313" key="3">
    <source>
        <dbReference type="Proteomes" id="UP000094936"/>
    </source>
</evidence>
<dbReference type="EMBL" id="LYBM01000002">
    <property type="protein sequence ID" value="ODA35957.1"/>
    <property type="molecule type" value="Genomic_DNA"/>
</dbReference>
<dbReference type="Proteomes" id="UP000094936">
    <property type="component" value="Unassembled WGS sequence"/>
</dbReference>
<feature type="transmembrane region" description="Helical" evidence="1">
    <location>
        <begin position="15"/>
        <end position="33"/>
    </location>
</feature>
<gene>
    <name evidence="2" type="ORF">A8L45_02715</name>
</gene>
<sequence length="96" mass="10620">MSALDGIHNRLQRTYLTLLSLVMAIACGALVMWDPHAFSEAIGGFNAANAVAIIWATCCSLIHGVGFKPKTFFWQLVFFPPLAWLVLLTTFLTLYT</sequence>
<dbReference type="OrthoDB" id="5298003at2"/>
<comment type="caution">
    <text evidence="2">The sequence shown here is derived from an EMBL/GenBank/DDBJ whole genome shotgun (WGS) entry which is preliminary data.</text>
</comment>
<dbReference type="Pfam" id="PF09600">
    <property type="entry name" value="Cyd_oper_YbgE"/>
    <property type="match status" value="1"/>
</dbReference>
<keyword evidence="3" id="KW-1185">Reference proteome</keyword>
<dbReference type="STRING" id="1080227.A8L45_02715"/>
<accession>A0A1C3ERT2</accession>
<protein>
    <submittedName>
        <fullName evidence="2">Cyd operon protein YbgE</fullName>
    </submittedName>
</protein>
<proteinExistence type="predicted"/>
<keyword evidence="1" id="KW-1133">Transmembrane helix</keyword>
<evidence type="ECO:0000256" key="1">
    <source>
        <dbReference type="SAM" id="Phobius"/>
    </source>
</evidence>
<feature type="transmembrane region" description="Helical" evidence="1">
    <location>
        <begin position="45"/>
        <end position="66"/>
    </location>
</feature>